<keyword evidence="5" id="KW-0808">Transferase</keyword>
<dbReference type="PROSITE" id="PS50889">
    <property type="entry name" value="S4"/>
    <property type="match status" value="1"/>
</dbReference>
<dbReference type="InterPro" id="IPR036986">
    <property type="entry name" value="S4_RNA-bd_sf"/>
</dbReference>
<name>A0ABW1S6Z2_9PROT</name>
<dbReference type="InterPro" id="IPR047048">
    <property type="entry name" value="TlyA"/>
</dbReference>
<dbReference type="Gene3D" id="3.40.50.150">
    <property type="entry name" value="Vaccinia Virus protein VP39"/>
    <property type="match status" value="1"/>
</dbReference>
<organism evidence="5 6">
    <name type="scientific">Ponticaulis profundi</name>
    <dbReference type="NCBI Taxonomy" id="2665222"/>
    <lineage>
        <taxon>Bacteria</taxon>
        <taxon>Pseudomonadati</taxon>
        <taxon>Pseudomonadota</taxon>
        <taxon>Alphaproteobacteria</taxon>
        <taxon>Hyphomonadales</taxon>
        <taxon>Hyphomonadaceae</taxon>
        <taxon>Ponticaulis</taxon>
    </lineage>
</organism>
<accession>A0ABW1S6Z2</accession>
<gene>
    <name evidence="5" type="ORF">ACFQDM_04260</name>
</gene>
<evidence type="ECO:0000256" key="2">
    <source>
        <dbReference type="ARBA" id="ARBA00029460"/>
    </source>
</evidence>
<comment type="similarity">
    <text evidence="2">Belongs to the TlyA family.</text>
</comment>
<keyword evidence="1 3" id="KW-0694">RNA-binding</keyword>
<dbReference type="PANTHER" id="PTHR32319:SF0">
    <property type="entry name" value="BACTERIAL HEMOLYSIN-LIKE PROTEIN"/>
    <property type="match status" value="1"/>
</dbReference>
<dbReference type="Pfam" id="PF01479">
    <property type="entry name" value="S4"/>
    <property type="match status" value="1"/>
</dbReference>
<dbReference type="CDD" id="cd00165">
    <property type="entry name" value="S4"/>
    <property type="match status" value="1"/>
</dbReference>
<dbReference type="EMBL" id="JBHSSW010000004">
    <property type="protein sequence ID" value="MFC6197276.1"/>
    <property type="molecule type" value="Genomic_DNA"/>
</dbReference>
<dbReference type="GO" id="GO:0008168">
    <property type="term" value="F:methyltransferase activity"/>
    <property type="evidence" value="ECO:0007669"/>
    <property type="project" value="UniProtKB-KW"/>
</dbReference>
<dbReference type="SUPFAM" id="SSF55174">
    <property type="entry name" value="Alpha-L RNA-binding motif"/>
    <property type="match status" value="1"/>
</dbReference>
<dbReference type="Gene3D" id="3.10.290.10">
    <property type="entry name" value="RNA-binding S4 domain"/>
    <property type="match status" value="1"/>
</dbReference>
<evidence type="ECO:0000313" key="5">
    <source>
        <dbReference type="EMBL" id="MFC6197276.1"/>
    </source>
</evidence>
<comment type="caution">
    <text evidence="5">The sequence shown here is derived from an EMBL/GenBank/DDBJ whole genome shotgun (WGS) entry which is preliminary data.</text>
</comment>
<evidence type="ECO:0000313" key="6">
    <source>
        <dbReference type="Proteomes" id="UP001596303"/>
    </source>
</evidence>
<sequence length="245" mass="26511">MSTSMRLDKFLFDEGLMSSRTEAQAAIVAGKVLVNGQVVTKASFKISPDDHVEAEKAHPFVSRAALKLQGALEQFPVAVNGKVCLDVGASTGGFSQVLIEAGAEHVYAIDVGRDQFHKSLRDEPRISLFEQTDAREISEALIPLLIDLIVCDASFIGLEKVLLPALHMTGPEAQAVLLFKPQFQVGPKHVGKGGIVNDEAAVDQAKANFQDWLEHQGWLVKAWAPSPITGSDGNQEWLVWACRAG</sequence>
<dbReference type="InterPro" id="IPR004538">
    <property type="entry name" value="Hemolysin_A/TlyA"/>
</dbReference>
<dbReference type="GO" id="GO:0032259">
    <property type="term" value="P:methylation"/>
    <property type="evidence" value="ECO:0007669"/>
    <property type="project" value="UniProtKB-KW"/>
</dbReference>
<dbReference type="PIRSF" id="PIRSF005578">
    <property type="entry name" value="TlyA"/>
    <property type="match status" value="1"/>
</dbReference>
<feature type="domain" description="RNA-binding S4" evidence="4">
    <location>
        <begin position="5"/>
        <end position="67"/>
    </location>
</feature>
<evidence type="ECO:0000256" key="1">
    <source>
        <dbReference type="ARBA" id="ARBA00022884"/>
    </source>
</evidence>
<keyword evidence="5" id="KW-0489">Methyltransferase</keyword>
<dbReference type="Pfam" id="PF01728">
    <property type="entry name" value="FtsJ"/>
    <property type="match status" value="1"/>
</dbReference>
<reference evidence="6" key="1">
    <citation type="journal article" date="2019" name="Int. J. Syst. Evol. Microbiol.">
        <title>The Global Catalogue of Microorganisms (GCM) 10K type strain sequencing project: providing services to taxonomists for standard genome sequencing and annotation.</title>
        <authorList>
            <consortium name="The Broad Institute Genomics Platform"/>
            <consortium name="The Broad Institute Genome Sequencing Center for Infectious Disease"/>
            <person name="Wu L."/>
            <person name="Ma J."/>
        </authorList>
    </citation>
    <scope>NUCLEOTIDE SEQUENCE [LARGE SCALE GENOMIC DNA]</scope>
    <source>
        <strain evidence="6">CGMCC-1.15741</strain>
    </source>
</reference>
<dbReference type="SUPFAM" id="SSF53335">
    <property type="entry name" value="S-adenosyl-L-methionine-dependent methyltransferases"/>
    <property type="match status" value="1"/>
</dbReference>
<dbReference type="PANTHER" id="PTHR32319">
    <property type="entry name" value="BACTERIAL HEMOLYSIN-LIKE PROTEIN"/>
    <property type="match status" value="1"/>
</dbReference>
<dbReference type="InterPro" id="IPR002877">
    <property type="entry name" value="RNA_MeTrfase_FtsJ_dom"/>
</dbReference>
<keyword evidence="6" id="KW-1185">Reference proteome</keyword>
<dbReference type="CDD" id="cd02440">
    <property type="entry name" value="AdoMet_MTases"/>
    <property type="match status" value="1"/>
</dbReference>
<dbReference type="InterPro" id="IPR029063">
    <property type="entry name" value="SAM-dependent_MTases_sf"/>
</dbReference>
<dbReference type="Proteomes" id="UP001596303">
    <property type="component" value="Unassembled WGS sequence"/>
</dbReference>
<dbReference type="NCBIfam" id="TIGR00478">
    <property type="entry name" value="tly"/>
    <property type="match status" value="1"/>
</dbReference>
<evidence type="ECO:0000259" key="4">
    <source>
        <dbReference type="SMART" id="SM00363"/>
    </source>
</evidence>
<dbReference type="SMART" id="SM00363">
    <property type="entry name" value="S4"/>
    <property type="match status" value="1"/>
</dbReference>
<protein>
    <submittedName>
        <fullName evidence="5">TlyA family RNA methyltransferase</fullName>
    </submittedName>
</protein>
<evidence type="ECO:0000256" key="3">
    <source>
        <dbReference type="PROSITE-ProRule" id="PRU00182"/>
    </source>
</evidence>
<dbReference type="InterPro" id="IPR002942">
    <property type="entry name" value="S4_RNA-bd"/>
</dbReference>
<proteinExistence type="inferred from homology"/>